<dbReference type="OrthoDB" id="3253045at2759"/>
<accession>A0A0C3A4G7</accession>
<reference evidence="3" key="2">
    <citation type="submission" date="2015-01" db="EMBL/GenBank/DDBJ databases">
        <title>Evolutionary Origins and Diversification of the Mycorrhizal Mutualists.</title>
        <authorList>
            <consortium name="DOE Joint Genome Institute"/>
            <consortium name="Mycorrhizal Genomics Consortium"/>
            <person name="Kohler A."/>
            <person name="Kuo A."/>
            <person name="Nagy L.G."/>
            <person name="Floudas D."/>
            <person name="Copeland A."/>
            <person name="Barry K.W."/>
            <person name="Cichocki N."/>
            <person name="Veneault-Fourrey C."/>
            <person name="LaButti K."/>
            <person name="Lindquist E.A."/>
            <person name="Lipzen A."/>
            <person name="Lundell T."/>
            <person name="Morin E."/>
            <person name="Murat C."/>
            <person name="Riley R."/>
            <person name="Ohm R."/>
            <person name="Sun H."/>
            <person name="Tunlid A."/>
            <person name="Henrissat B."/>
            <person name="Grigoriev I.V."/>
            <person name="Hibbett D.S."/>
            <person name="Martin F."/>
        </authorList>
    </citation>
    <scope>NUCLEOTIDE SEQUENCE [LARGE SCALE GENOMIC DNA]</scope>
    <source>
        <strain evidence="3">MAFF 305830</strain>
    </source>
</reference>
<sequence length="179" mass="20576">MAAFEDSNPGPLFPLSEYGITCFLRGCEELHVECANKMYSIVEHCDCDPTRPNIFHRHVFEYSDLLDPPPEIHTPDLQTIREQFETELLHDALNVPHQQHSSLHRRRAETLDATDMSGDNDFSEDSDSSFEIQVRTTTPEAKMEYSPLPTFGRTRQDAGNSKEQVQTIPFWWDGRSGEF</sequence>
<proteinExistence type="predicted"/>
<protein>
    <submittedName>
        <fullName evidence="2">Uncharacterized protein</fullName>
    </submittedName>
</protein>
<evidence type="ECO:0000313" key="3">
    <source>
        <dbReference type="Proteomes" id="UP000054097"/>
    </source>
</evidence>
<reference evidence="2 3" key="1">
    <citation type="submission" date="2014-04" db="EMBL/GenBank/DDBJ databases">
        <authorList>
            <consortium name="DOE Joint Genome Institute"/>
            <person name="Kuo A."/>
            <person name="Zuccaro A."/>
            <person name="Kohler A."/>
            <person name="Nagy L.G."/>
            <person name="Floudas D."/>
            <person name="Copeland A."/>
            <person name="Barry K.W."/>
            <person name="Cichocki N."/>
            <person name="Veneault-Fourrey C."/>
            <person name="LaButti K."/>
            <person name="Lindquist E.A."/>
            <person name="Lipzen A."/>
            <person name="Lundell T."/>
            <person name="Morin E."/>
            <person name="Murat C."/>
            <person name="Sun H."/>
            <person name="Tunlid A."/>
            <person name="Henrissat B."/>
            <person name="Grigoriev I.V."/>
            <person name="Hibbett D.S."/>
            <person name="Martin F."/>
            <person name="Nordberg H.P."/>
            <person name="Cantor M.N."/>
            <person name="Hua S.X."/>
        </authorList>
    </citation>
    <scope>NUCLEOTIDE SEQUENCE [LARGE SCALE GENOMIC DNA]</scope>
    <source>
        <strain evidence="2 3">MAFF 305830</strain>
    </source>
</reference>
<dbReference type="EMBL" id="KN824622">
    <property type="protein sequence ID" value="KIM19565.1"/>
    <property type="molecule type" value="Genomic_DNA"/>
</dbReference>
<gene>
    <name evidence="2" type="ORF">M408DRAFT_31108</name>
</gene>
<dbReference type="HOGENOM" id="CLU_128904_0_0_1"/>
<name>A0A0C3A4G7_SERVB</name>
<organism evidence="2 3">
    <name type="scientific">Serendipita vermifera MAFF 305830</name>
    <dbReference type="NCBI Taxonomy" id="933852"/>
    <lineage>
        <taxon>Eukaryota</taxon>
        <taxon>Fungi</taxon>
        <taxon>Dikarya</taxon>
        <taxon>Basidiomycota</taxon>
        <taxon>Agaricomycotina</taxon>
        <taxon>Agaricomycetes</taxon>
        <taxon>Sebacinales</taxon>
        <taxon>Serendipitaceae</taxon>
        <taxon>Serendipita</taxon>
    </lineage>
</organism>
<evidence type="ECO:0000313" key="2">
    <source>
        <dbReference type="EMBL" id="KIM19565.1"/>
    </source>
</evidence>
<feature type="region of interest" description="Disordered" evidence="1">
    <location>
        <begin position="144"/>
        <end position="163"/>
    </location>
</feature>
<evidence type="ECO:0000256" key="1">
    <source>
        <dbReference type="SAM" id="MobiDB-lite"/>
    </source>
</evidence>
<keyword evidence="3" id="KW-1185">Reference proteome</keyword>
<dbReference type="AlphaFoldDB" id="A0A0C3A4G7"/>
<dbReference type="Proteomes" id="UP000054097">
    <property type="component" value="Unassembled WGS sequence"/>
</dbReference>